<dbReference type="Gene3D" id="3.30.950.30">
    <property type="entry name" value="Schlafen, AAA domain"/>
    <property type="match status" value="1"/>
</dbReference>
<sequence>MAVSPKGLSIQSLYRDYRSGSLVVNRQYQRKLVWTVDEKKRLIESILLNYPIPLILLAEKKAEGPDGQDTIEVIDGMQRLNAIFSFIEHGFTVNDLCFDVNEFARARQANEEGLFNIFGMDVKRLSPKICSDFLDYQMAVTSFSGEDDKRITDIFGRINSGGKQLSDQERRQAGVLSEFAELVRELGAELRGDVSKERLALHDMPEISIENQKNPHGYNLKAEEIFWCQQGILRTGDLRDSDDEEMIIDICASILLSGPVDGTRVYRDNLYNVDHADAKDIAKRLTAYGKEKIAAEVKLVFSALRTVVEESNGETNHFRKVVYPTATSNAQKSPFYAVFMTFFDLIIKESMFPDDSKKIMSCLNNLTNKIEVGQKQTKAEDRRTNINISKGLVRDQFVKKDMAAFQHGPGVILDFENSISRAKTETSRYEFKQGFLRLDDSRKMDENILKTIIETVCAIANVGPDANGYLYIGIADKDTHATRIAELDGVVPVRVRHVNVVGVEREATILGKSLDDYVRLLTDHIGQSGLMEPLKTMMATSIDSITYKGLEIIRVRIPAQTNMSFLGDDAFFRTGSETKKATGPQIAAIAEKFR</sequence>
<dbReference type="PANTHER" id="PTHR39639">
    <property type="entry name" value="CHROMOSOME 16, WHOLE GENOME SHOTGUN SEQUENCE"/>
    <property type="match status" value="1"/>
</dbReference>
<dbReference type="InterPro" id="IPR038461">
    <property type="entry name" value="Schlafen_AlbA_2_dom_sf"/>
</dbReference>
<protein>
    <submittedName>
        <fullName evidence="3">Putative DNA-binding domain-containing protein</fullName>
    </submittedName>
</protein>
<gene>
    <name evidence="3" type="ORF">SAMN04488003_12141</name>
</gene>
<feature type="domain" description="GmrSD restriction endonucleases N-terminal" evidence="1">
    <location>
        <begin position="11"/>
        <end position="173"/>
    </location>
</feature>
<dbReference type="PANTHER" id="PTHR39639:SF1">
    <property type="entry name" value="DUF262 DOMAIN-CONTAINING PROTEIN"/>
    <property type="match status" value="1"/>
</dbReference>
<dbReference type="GO" id="GO:0003677">
    <property type="term" value="F:DNA binding"/>
    <property type="evidence" value="ECO:0007669"/>
    <property type="project" value="UniProtKB-KW"/>
</dbReference>
<accession>A0A1H8HKS8</accession>
<evidence type="ECO:0000259" key="2">
    <source>
        <dbReference type="Pfam" id="PF04326"/>
    </source>
</evidence>
<name>A0A1H8HKS8_9RHOB</name>
<dbReference type="Pfam" id="PF04326">
    <property type="entry name" value="SLFN_AlbA_2"/>
    <property type="match status" value="1"/>
</dbReference>
<evidence type="ECO:0000313" key="3">
    <source>
        <dbReference type="EMBL" id="SEN56780.1"/>
    </source>
</evidence>
<dbReference type="InterPro" id="IPR007421">
    <property type="entry name" value="Schlafen_AlbA_2_dom"/>
</dbReference>
<dbReference type="OrthoDB" id="9787127at2"/>
<keyword evidence="4" id="KW-1185">Reference proteome</keyword>
<evidence type="ECO:0000259" key="1">
    <source>
        <dbReference type="Pfam" id="PF03235"/>
    </source>
</evidence>
<dbReference type="AlphaFoldDB" id="A0A1H8HKS8"/>
<dbReference type="InterPro" id="IPR004919">
    <property type="entry name" value="GmrSD_N"/>
</dbReference>
<evidence type="ECO:0000313" key="4">
    <source>
        <dbReference type="Proteomes" id="UP000199585"/>
    </source>
</evidence>
<keyword evidence="3" id="KW-0238">DNA-binding</keyword>
<organism evidence="3 4">
    <name type="scientific">Loktanella fryxellensis</name>
    <dbReference type="NCBI Taxonomy" id="245187"/>
    <lineage>
        <taxon>Bacteria</taxon>
        <taxon>Pseudomonadati</taxon>
        <taxon>Pseudomonadota</taxon>
        <taxon>Alphaproteobacteria</taxon>
        <taxon>Rhodobacterales</taxon>
        <taxon>Roseobacteraceae</taxon>
        <taxon>Loktanella</taxon>
    </lineage>
</organism>
<dbReference type="RefSeq" id="WP_089904752.1">
    <property type="nucleotide sequence ID" value="NZ_FOCI01000021.1"/>
</dbReference>
<reference evidence="3 4" key="1">
    <citation type="submission" date="2016-10" db="EMBL/GenBank/DDBJ databases">
        <authorList>
            <person name="de Groot N.N."/>
        </authorList>
    </citation>
    <scope>NUCLEOTIDE SEQUENCE [LARGE SCALE GENOMIC DNA]</scope>
    <source>
        <strain evidence="3 4">DSM 16213</strain>
    </source>
</reference>
<dbReference type="STRING" id="245187.SAMN04488003_12141"/>
<dbReference type="Proteomes" id="UP000199585">
    <property type="component" value="Unassembled WGS sequence"/>
</dbReference>
<dbReference type="EMBL" id="FOCI01000021">
    <property type="protein sequence ID" value="SEN56780.1"/>
    <property type="molecule type" value="Genomic_DNA"/>
</dbReference>
<feature type="domain" description="Schlafen AlbA-2" evidence="2">
    <location>
        <begin position="425"/>
        <end position="581"/>
    </location>
</feature>
<proteinExistence type="predicted"/>
<dbReference type="Pfam" id="PF03235">
    <property type="entry name" value="GmrSD_N"/>
    <property type="match status" value="1"/>
</dbReference>